<sequence length="307" mass="35095">MEAALEEIASVIAKHKTAPANESGITPQSSKPDVPILAKKSFASILSTTIDLPTHPSQLLPPRYRGDQVVIKIDQEEYNKPMGLSKSNLIGRLMLKKGFEPIKVDDLKAGLNRLWKPQQSWDLFPMPRGFYVLHFSDPMDMQRIWGSGTCTLTSGYFRLYQWQSDFDPYTIEIHSLAHIWVKIYGLSWEYWCPNIIMGIARGVGMPLQLDKITREGIYGYYARVLMEVDVLDTLSQFLNVERGDYEFQVKLVYENLPSKCSSCRAIGHDVAKCRVFVDDNNTRGRSRSRKPLHGLQAGRLEKPRSYY</sequence>
<keyword evidence="2" id="KW-1185">Reference proteome</keyword>
<evidence type="ECO:0000313" key="1">
    <source>
        <dbReference type="EMBL" id="KAJ4712441.1"/>
    </source>
</evidence>
<comment type="caution">
    <text evidence="1">The sequence shown here is derived from an EMBL/GenBank/DDBJ whole genome shotgun (WGS) entry which is preliminary data.</text>
</comment>
<organism evidence="1 2">
    <name type="scientific">Melia azedarach</name>
    <name type="common">Chinaberry tree</name>
    <dbReference type="NCBI Taxonomy" id="155640"/>
    <lineage>
        <taxon>Eukaryota</taxon>
        <taxon>Viridiplantae</taxon>
        <taxon>Streptophyta</taxon>
        <taxon>Embryophyta</taxon>
        <taxon>Tracheophyta</taxon>
        <taxon>Spermatophyta</taxon>
        <taxon>Magnoliopsida</taxon>
        <taxon>eudicotyledons</taxon>
        <taxon>Gunneridae</taxon>
        <taxon>Pentapetalae</taxon>
        <taxon>rosids</taxon>
        <taxon>malvids</taxon>
        <taxon>Sapindales</taxon>
        <taxon>Meliaceae</taxon>
        <taxon>Melia</taxon>
    </lineage>
</organism>
<protein>
    <submittedName>
        <fullName evidence="1">DUF4283 domain protein</fullName>
    </submittedName>
</protein>
<proteinExistence type="predicted"/>
<evidence type="ECO:0000313" key="2">
    <source>
        <dbReference type="Proteomes" id="UP001164539"/>
    </source>
</evidence>
<accession>A0ACC1XMP2</accession>
<name>A0ACC1XMP2_MELAZ</name>
<reference evidence="1 2" key="1">
    <citation type="journal article" date="2023" name="Science">
        <title>Complex scaffold remodeling in plant triterpene biosynthesis.</title>
        <authorList>
            <person name="De La Pena R."/>
            <person name="Hodgson H."/>
            <person name="Liu J.C."/>
            <person name="Stephenson M.J."/>
            <person name="Martin A.C."/>
            <person name="Owen C."/>
            <person name="Harkess A."/>
            <person name="Leebens-Mack J."/>
            <person name="Jimenez L.E."/>
            <person name="Osbourn A."/>
            <person name="Sattely E.S."/>
        </authorList>
    </citation>
    <scope>NUCLEOTIDE SEQUENCE [LARGE SCALE GENOMIC DNA]</scope>
    <source>
        <strain evidence="2">cv. JPN11</strain>
        <tissue evidence="1">Leaf</tissue>
    </source>
</reference>
<dbReference type="EMBL" id="CM051401">
    <property type="protein sequence ID" value="KAJ4712441.1"/>
    <property type="molecule type" value="Genomic_DNA"/>
</dbReference>
<dbReference type="Proteomes" id="UP001164539">
    <property type="component" value="Chromosome 8"/>
</dbReference>
<gene>
    <name evidence="1" type="ORF">OWV82_014685</name>
</gene>